<dbReference type="EMBL" id="LAZR01017784">
    <property type="protein sequence ID" value="KKL98976.1"/>
    <property type="molecule type" value="Genomic_DNA"/>
</dbReference>
<reference evidence="1" key="1">
    <citation type="journal article" date="2015" name="Nature">
        <title>Complex archaea that bridge the gap between prokaryotes and eukaryotes.</title>
        <authorList>
            <person name="Spang A."/>
            <person name="Saw J.H."/>
            <person name="Jorgensen S.L."/>
            <person name="Zaremba-Niedzwiedzka K."/>
            <person name="Martijn J."/>
            <person name="Lind A.E."/>
            <person name="van Eijk R."/>
            <person name="Schleper C."/>
            <person name="Guy L."/>
            <person name="Ettema T.J."/>
        </authorList>
    </citation>
    <scope>NUCLEOTIDE SEQUENCE</scope>
</reference>
<dbReference type="AlphaFoldDB" id="A0A0F9H7M1"/>
<comment type="caution">
    <text evidence="1">The sequence shown here is derived from an EMBL/GenBank/DDBJ whole genome shotgun (WGS) entry which is preliminary data.</text>
</comment>
<gene>
    <name evidence="1" type="ORF">LCGC14_1819020</name>
</gene>
<feature type="non-terminal residue" evidence="1">
    <location>
        <position position="113"/>
    </location>
</feature>
<protein>
    <submittedName>
        <fullName evidence="1">Uncharacterized protein</fullName>
    </submittedName>
</protein>
<organism evidence="1">
    <name type="scientific">marine sediment metagenome</name>
    <dbReference type="NCBI Taxonomy" id="412755"/>
    <lineage>
        <taxon>unclassified sequences</taxon>
        <taxon>metagenomes</taxon>
        <taxon>ecological metagenomes</taxon>
    </lineage>
</organism>
<accession>A0A0F9H7M1</accession>
<name>A0A0F9H7M1_9ZZZZ</name>
<proteinExistence type="predicted"/>
<sequence>MDAILFSVMDLCERHGKLLRTDLDGTALLASIAFVESSGGKNNYPNFEPYWAPEGKVFTIEGKLQRSRHPLSNKLVVERFNEYGMASACSFSSWQILYHTAADLGFKKAPWLL</sequence>
<evidence type="ECO:0000313" key="1">
    <source>
        <dbReference type="EMBL" id="KKL98976.1"/>
    </source>
</evidence>